<evidence type="ECO:0000313" key="1">
    <source>
        <dbReference type="EMBL" id="OBR67383.1"/>
    </source>
</evidence>
<name>A0A1A5YP98_9BACL</name>
<dbReference type="Proteomes" id="UP000092024">
    <property type="component" value="Unassembled WGS sequence"/>
</dbReference>
<comment type="caution">
    <text evidence="1">The sequence shown here is derived from an EMBL/GenBank/DDBJ whole genome shotgun (WGS) entry which is preliminary data.</text>
</comment>
<gene>
    <name evidence="1" type="ORF">A7K91_19415</name>
</gene>
<proteinExistence type="predicted"/>
<keyword evidence="2" id="KW-1185">Reference proteome</keyword>
<reference evidence="1 2" key="1">
    <citation type="submission" date="2016-05" db="EMBL/GenBank/DDBJ databases">
        <title>Paenibacillus oryzae. sp. nov., isolated from the rice root.</title>
        <authorList>
            <person name="Zhang J."/>
            <person name="Zhang X."/>
        </authorList>
    </citation>
    <scope>NUCLEOTIDE SEQUENCE [LARGE SCALE GENOMIC DNA]</scope>
    <source>
        <strain evidence="1 2">1DrF-4</strain>
    </source>
</reference>
<evidence type="ECO:0000313" key="2">
    <source>
        <dbReference type="Proteomes" id="UP000092024"/>
    </source>
</evidence>
<dbReference type="AlphaFoldDB" id="A0A1A5YP98"/>
<accession>A0A1A5YP98</accession>
<dbReference type="STRING" id="1844972.A7K91_19415"/>
<protein>
    <submittedName>
        <fullName evidence="1">Uncharacterized protein</fullName>
    </submittedName>
</protein>
<dbReference type="EMBL" id="LYPA01000038">
    <property type="protein sequence ID" value="OBR67383.1"/>
    <property type="molecule type" value="Genomic_DNA"/>
</dbReference>
<sequence length="89" mass="10250">MYERSILDALVSRHGYEHSFARSLVSDYIDVLRKIGGYEQSGHYADLIHRAYSEGCSPERWLGIIADVEQGEARDRGIREELQHDLQSK</sequence>
<organism evidence="1 2">
    <name type="scientific">Paenibacillus oryzae</name>
    <dbReference type="NCBI Taxonomy" id="1844972"/>
    <lineage>
        <taxon>Bacteria</taxon>
        <taxon>Bacillati</taxon>
        <taxon>Bacillota</taxon>
        <taxon>Bacilli</taxon>
        <taxon>Bacillales</taxon>
        <taxon>Paenibacillaceae</taxon>
        <taxon>Paenibacillus</taxon>
    </lineage>
</organism>